<dbReference type="NCBIfam" id="TIGR01590">
    <property type="entry name" value="yir-bir-cir_Pla"/>
    <property type="match status" value="1"/>
</dbReference>
<evidence type="ECO:0000313" key="8">
    <source>
        <dbReference type="Proteomes" id="UP000220214"/>
    </source>
</evidence>
<dbReference type="Proteomes" id="UP000219974">
    <property type="component" value="Unassembled WGS sequence"/>
</dbReference>
<evidence type="ECO:0000256" key="1">
    <source>
        <dbReference type="SAM" id="Phobius"/>
    </source>
</evidence>
<dbReference type="EMBL" id="FMII01000211">
    <property type="protein sequence ID" value="SCL85118.1"/>
    <property type="molecule type" value="Genomic_DNA"/>
</dbReference>
<dbReference type="VEuPathDB" id="PlasmoDB:PBANKA_1100351"/>
<dbReference type="AlphaFoldDB" id="A0A1C6WHT8"/>
<evidence type="ECO:0000313" key="6">
    <source>
        <dbReference type="Proteomes" id="UP000219860"/>
    </source>
</evidence>
<feature type="transmembrane region" description="Helical" evidence="1">
    <location>
        <begin position="269"/>
        <end position="290"/>
    </location>
</feature>
<evidence type="ECO:0000313" key="3">
    <source>
        <dbReference type="EMBL" id="SCL82160.1"/>
    </source>
</evidence>
<keyword evidence="1" id="KW-0472">Membrane</keyword>
<dbReference type="EMBL" id="FMIE01000245">
    <property type="protein sequence ID" value="SCL87081.1"/>
    <property type="molecule type" value="Genomic_DNA"/>
</dbReference>
<protein>
    <submittedName>
        <fullName evidence="5">BIR protein</fullName>
    </submittedName>
</protein>
<keyword evidence="1" id="KW-0812">Transmembrane</keyword>
<proteinExistence type="predicted"/>
<sequence>MDANICRNFLLVRDKFPDQLDNNENYTFKDKQHFNDYCTSGCDGSLEKVNAGCLYFFDAFFKDSSVFESVAKNNIDVVYYIIIWLGYMLNLKSNQENNLKYFYTTYINSNEKYKNSINGVTEYKNYMDLIDKKKDLMDISNENISKFFAPFKLLCEMYNEFDDDKSNCKKCSNKAKEFVEKYKDLNKDYNNTDTSPYIKIWSTLSTDYNNLKNKCNDTSSFPSIETTQNTTKITEQTVQNSERNAQFSASNSAQASEVTLSSSSIGNKLIPVLSIFGAITFFLGIGYKYSLFKSRKRSRKQHLREQLKNKEENG</sequence>
<reference evidence="6 7" key="1">
    <citation type="submission" date="2016-08" db="EMBL/GenBank/DDBJ databases">
        <authorList>
            <consortium name="Pathogen Informatics"/>
        </authorList>
    </citation>
    <scope>NUCLEOTIDE SEQUENCE</scope>
    <source>
        <strain evidence="5">NK65 ny</strain>
        <strain evidence="2 8">NK65e</strain>
        <strain evidence="4 6">SP11 Antwerpcl1</strain>
        <strain evidence="3 7">SP11 RLL</strain>
    </source>
</reference>
<dbReference type="Proteomes" id="UP000516480">
    <property type="component" value="Unassembled WGS sequence"/>
</dbReference>
<evidence type="ECO:0000313" key="4">
    <source>
        <dbReference type="EMBL" id="SCL85118.1"/>
    </source>
</evidence>
<evidence type="ECO:0000313" key="5">
    <source>
        <dbReference type="EMBL" id="SCL87081.1"/>
    </source>
</evidence>
<evidence type="ECO:0000313" key="7">
    <source>
        <dbReference type="Proteomes" id="UP000219974"/>
    </source>
</evidence>
<accession>A0A1C6WHT8</accession>
<name>A0A1C6WHT8_PLABE</name>
<gene>
    <name evidence="2" type="ORF">PBNK65E_000499100</name>
    <name evidence="5" type="ORF">PBNK65NY_000514000</name>
    <name evidence="4" type="ORF">PBSP11A_000509200</name>
    <name evidence="3" type="ORF">PBSP11RLL_000496900</name>
</gene>
<dbReference type="Proteomes" id="UP000220214">
    <property type="component" value="Unassembled WGS sequence"/>
</dbReference>
<dbReference type="InterPro" id="IPR006477">
    <property type="entry name" value="Yir_bir_cir"/>
</dbReference>
<dbReference type="Pfam" id="PF06022">
    <property type="entry name" value="Cir_Bir_Yir"/>
    <property type="match status" value="1"/>
</dbReference>
<dbReference type="EMBL" id="FLVA01000089">
    <property type="protein sequence ID" value="SBW38164.1"/>
    <property type="molecule type" value="Genomic_DNA"/>
</dbReference>
<dbReference type="EMBL" id="FMIH01000086">
    <property type="protein sequence ID" value="SCL82160.1"/>
    <property type="molecule type" value="Genomic_DNA"/>
</dbReference>
<organism evidence="5">
    <name type="scientific">Plasmodium berghei</name>
    <dbReference type="NCBI Taxonomy" id="5821"/>
    <lineage>
        <taxon>Eukaryota</taxon>
        <taxon>Sar</taxon>
        <taxon>Alveolata</taxon>
        <taxon>Apicomplexa</taxon>
        <taxon>Aconoidasida</taxon>
        <taxon>Haemosporida</taxon>
        <taxon>Plasmodiidae</taxon>
        <taxon>Plasmodium</taxon>
        <taxon>Plasmodium (Vinckeia)</taxon>
    </lineage>
</organism>
<dbReference type="Proteomes" id="UP000219860">
    <property type="component" value="Unassembled WGS sequence"/>
</dbReference>
<evidence type="ECO:0000313" key="2">
    <source>
        <dbReference type="EMBL" id="SBW38164.1"/>
    </source>
</evidence>
<keyword evidence="1" id="KW-1133">Transmembrane helix</keyword>